<comment type="caution">
    <text evidence="3">The sequence shown here is derived from an EMBL/GenBank/DDBJ whole genome shotgun (WGS) entry which is preliminary data.</text>
</comment>
<evidence type="ECO:0000256" key="1">
    <source>
        <dbReference type="SAM" id="MobiDB-lite"/>
    </source>
</evidence>
<keyword evidence="2" id="KW-1133">Transmembrane helix</keyword>
<name>A0A7J0G3V7_9ERIC</name>
<protein>
    <submittedName>
        <fullName evidence="3">Uncharacterized protein</fullName>
    </submittedName>
</protein>
<gene>
    <name evidence="3" type="ORF">Acr_17g0010200</name>
</gene>
<evidence type="ECO:0000313" key="3">
    <source>
        <dbReference type="EMBL" id="GFZ05448.1"/>
    </source>
</evidence>
<dbReference type="EMBL" id="BJWL01000017">
    <property type="protein sequence ID" value="GFZ05448.1"/>
    <property type="molecule type" value="Genomic_DNA"/>
</dbReference>
<dbReference type="AlphaFoldDB" id="A0A7J0G3V7"/>
<proteinExistence type="predicted"/>
<evidence type="ECO:0000256" key="2">
    <source>
        <dbReference type="SAM" id="Phobius"/>
    </source>
</evidence>
<sequence>MIETSTFQDSFLAWSANLLIGANGSWLNVPDQHYGNSVTLGRLIVLVIGCALLSRGMLVLCPGNKQLRSSVFDLSDLCQRTNITVPGEDATNPSDVEMRPRRRMPNGDSTANVGDLMKMESQGQLIVRVVGEMDKVGIGYVRTHGKHSKKSELNEVIASDKMT</sequence>
<accession>A0A7J0G3V7</accession>
<feature type="transmembrane region" description="Helical" evidence="2">
    <location>
        <begin position="40"/>
        <end position="60"/>
    </location>
</feature>
<evidence type="ECO:0000313" key="4">
    <source>
        <dbReference type="Proteomes" id="UP000585474"/>
    </source>
</evidence>
<keyword evidence="2" id="KW-0812">Transmembrane</keyword>
<organism evidence="3 4">
    <name type="scientific">Actinidia rufa</name>
    <dbReference type="NCBI Taxonomy" id="165716"/>
    <lineage>
        <taxon>Eukaryota</taxon>
        <taxon>Viridiplantae</taxon>
        <taxon>Streptophyta</taxon>
        <taxon>Embryophyta</taxon>
        <taxon>Tracheophyta</taxon>
        <taxon>Spermatophyta</taxon>
        <taxon>Magnoliopsida</taxon>
        <taxon>eudicotyledons</taxon>
        <taxon>Gunneridae</taxon>
        <taxon>Pentapetalae</taxon>
        <taxon>asterids</taxon>
        <taxon>Ericales</taxon>
        <taxon>Actinidiaceae</taxon>
        <taxon>Actinidia</taxon>
    </lineage>
</organism>
<reference evidence="3 4" key="1">
    <citation type="submission" date="2019-07" db="EMBL/GenBank/DDBJ databases">
        <title>De Novo Assembly of kiwifruit Actinidia rufa.</title>
        <authorList>
            <person name="Sugita-Konishi S."/>
            <person name="Sato K."/>
            <person name="Mori E."/>
            <person name="Abe Y."/>
            <person name="Kisaki G."/>
            <person name="Hamano K."/>
            <person name="Suezawa K."/>
            <person name="Otani M."/>
            <person name="Fukuda T."/>
            <person name="Manabe T."/>
            <person name="Gomi K."/>
            <person name="Tabuchi M."/>
            <person name="Akimitsu K."/>
            <person name="Kataoka I."/>
        </authorList>
    </citation>
    <scope>NUCLEOTIDE SEQUENCE [LARGE SCALE GENOMIC DNA]</scope>
    <source>
        <strain evidence="4">cv. Fuchu</strain>
    </source>
</reference>
<keyword evidence="2" id="KW-0472">Membrane</keyword>
<feature type="region of interest" description="Disordered" evidence="1">
    <location>
        <begin position="85"/>
        <end position="111"/>
    </location>
</feature>
<keyword evidence="4" id="KW-1185">Reference proteome</keyword>
<dbReference type="Proteomes" id="UP000585474">
    <property type="component" value="Unassembled WGS sequence"/>
</dbReference>